<dbReference type="AlphaFoldDB" id="A0AAV7H540"/>
<evidence type="ECO:0000256" key="1">
    <source>
        <dbReference type="ARBA" id="ARBA00000900"/>
    </source>
</evidence>
<evidence type="ECO:0000313" key="8">
    <source>
        <dbReference type="Proteomes" id="UP000775213"/>
    </source>
</evidence>
<feature type="compositionally biased region" description="Polar residues" evidence="5">
    <location>
        <begin position="482"/>
        <end position="495"/>
    </location>
</feature>
<dbReference type="InterPro" id="IPR013083">
    <property type="entry name" value="Znf_RING/FYVE/PHD"/>
</dbReference>
<dbReference type="EMBL" id="JAGFBR010000008">
    <property type="protein sequence ID" value="KAH0463108.1"/>
    <property type="molecule type" value="Genomic_DNA"/>
</dbReference>
<gene>
    <name evidence="7" type="ORF">IEQ34_007690</name>
</gene>
<dbReference type="SMART" id="SM00504">
    <property type="entry name" value="Ubox"/>
    <property type="match status" value="1"/>
</dbReference>
<name>A0AAV7H540_DENCH</name>
<organism evidence="7 8">
    <name type="scientific">Dendrobium chrysotoxum</name>
    <name type="common">Orchid</name>
    <dbReference type="NCBI Taxonomy" id="161865"/>
    <lineage>
        <taxon>Eukaryota</taxon>
        <taxon>Viridiplantae</taxon>
        <taxon>Streptophyta</taxon>
        <taxon>Embryophyta</taxon>
        <taxon>Tracheophyta</taxon>
        <taxon>Spermatophyta</taxon>
        <taxon>Magnoliopsida</taxon>
        <taxon>Liliopsida</taxon>
        <taxon>Asparagales</taxon>
        <taxon>Orchidaceae</taxon>
        <taxon>Epidendroideae</taxon>
        <taxon>Malaxideae</taxon>
        <taxon>Dendrobiinae</taxon>
        <taxon>Dendrobium</taxon>
    </lineage>
</organism>
<feature type="compositionally biased region" description="Acidic residues" evidence="5">
    <location>
        <begin position="453"/>
        <end position="471"/>
    </location>
</feature>
<dbReference type="Proteomes" id="UP000775213">
    <property type="component" value="Unassembled WGS sequence"/>
</dbReference>
<dbReference type="Pfam" id="PF04564">
    <property type="entry name" value="U-box"/>
    <property type="match status" value="1"/>
</dbReference>
<accession>A0AAV7H540</accession>
<evidence type="ECO:0000256" key="3">
    <source>
        <dbReference type="ARBA" id="ARBA00012483"/>
    </source>
</evidence>
<dbReference type="PROSITE" id="PS51698">
    <property type="entry name" value="U_BOX"/>
    <property type="match status" value="1"/>
</dbReference>
<feature type="domain" description="U-box" evidence="6">
    <location>
        <begin position="636"/>
        <end position="711"/>
    </location>
</feature>
<dbReference type="Gene3D" id="3.30.40.10">
    <property type="entry name" value="Zinc/RING finger domain, C3HC4 (zinc finger)"/>
    <property type="match status" value="1"/>
</dbReference>
<dbReference type="EC" id="2.3.2.27" evidence="3"/>
<feature type="compositionally biased region" description="Low complexity" evidence="5">
    <location>
        <begin position="25"/>
        <end position="46"/>
    </location>
</feature>
<dbReference type="InterPro" id="IPR003613">
    <property type="entry name" value="Ubox_domain"/>
</dbReference>
<comment type="caution">
    <text evidence="7">The sequence shown here is derived from an EMBL/GenBank/DDBJ whole genome shotgun (WGS) entry which is preliminary data.</text>
</comment>
<dbReference type="InterPro" id="IPR045210">
    <property type="entry name" value="RING-Ubox_PUB"/>
</dbReference>
<keyword evidence="8" id="KW-1185">Reference proteome</keyword>
<keyword evidence="4" id="KW-0808">Transferase</keyword>
<feature type="region of interest" description="Disordered" evidence="5">
    <location>
        <begin position="1"/>
        <end position="109"/>
    </location>
</feature>
<proteinExistence type="predicted"/>
<protein>
    <recommendedName>
        <fullName evidence="3">RING-type E3 ubiquitin transferase</fullName>
        <ecNumber evidence="3">2.3.2.27</ecNumber>
    </recommendedName>
</protein>
<dbReference type="InterPro" id="IPR016024">
    <property type="entry name" value="ARM-type_fold"/>
</dbReference>
<evidence type="ECO:0000256" key="4">
    <source>
        <dbReference type="ARBA" id="ARBA00022679"/>
    </source>
</evidence>
<dbReference type="SUPFAM" id="SSF57850">
    <property type="entry name" value="RING/U-box"/>
    <property type="match status" value="1"/>
</dbReference>
<dbReference type="PANTHER" id="PTHR35549:SF1">
    <property type="entry name" value="OS04G0584500 PROTEIN"/>
    <property type="match status" value="1"/>
</dbReference>
<reference evidence="7 8" key="1">
    <citation type="journal article" date="2021" name="Hortic Res">
        <title>Chromosome-scale assembly of the Dendrobium chrysotoxum genome enhances the understanding of orchid evolution.</title>
        <authorList>
            <person name="Zhang Y."/>
            <person name="Zhang G.Q."/>
            <person name="Zhang D."/>
            <person name="Liu X.D."/>
            <person name="Xu X.Y."/>
            <person name="Sun W.H."/>
            <person name="Yu X."/>
            <person name="Zhu X."/>
            <person name="Wang Z.W."/>
            <person name="Zhao X."/>
            <person name="Zhong W.Y."/>
            <person name="Chen H."/>
            <person name="Yin W.L."/>
            <person name="Huang T."/>
            <person name="Niu S.C."/>
            <person name="Liu Z.J."/>
        </authorList>
    </citation>
    <scope>NUCLEOTIDE SEQUENCE [LARGE SCALE GENOMIC DNA]</scope>
    <source>
        <strain evidence="7">Lindl</strain>
    </source>
</reference>
<feature type="compositionally biased region" description="Basic residues" evidence="5">
    <location>
        <begin position="15"/>
        <end position="24"/>
    </location>
</feature>
<evidence type="ECO:0000259" key="6">
    <source>
        <dbReference type="PROSITE" id="PS51698"/>
    </source>
</evidence>
<dbReference type="Pfam" id="PF23628">
    <property type="entry name" value="ARM_LIN_C"/>
    <property type="match status" value="1"/>
</dbReference>
<feature type="region of interest" description="Disordered" evidence="5">
    <location>
        <begin position="453"/>
        <end position="495"/>
    </location>
</feature>
<dbReference type="CDD" id="cd16664">
    <property type="entry name" value="RING-Ubox_PUB"/>
    <property type="match status" value="1"/>
</dbReference>
<sequence length="1092" mass="122481">MATLEELLAEDGFNGRRHKTKPWTRRGSSGSSGSSSPNPRFGFSGPILPLARTNSDVNPRRSVSLIPEKGRFTDPRPNNARGRRYEEQPPDALEPKAFTSPNKHKERKGCSIRNQSENFKSKRFMGWKDGSAEEIKGKWGYDRSHKNYLFEHEQPVSSQIPNLQVRHKDGCPEPALDDAVLKAITSILSSCVDRLLKDESFRSSIHHVCFTSLNSSKVENRQAKDNDVLSSLKEAIKTVETMIIEGPDQLALKKASLKLSVITGLKSMESDGGCTCGIPNSHLAGWAHFYLSILYKIQKKDKVSAKHLLQVFCDIPHQARTKLLPGLWKHLFLPPLSHLKAWYDKVKKSIQGTSEVTMKLEFLDKVYNDLLDVSTSQFAAYYMGWLMDDNSPALPSILVPVSFPEIAEDANDFISVESFSSNSSALSRTMISKRLYESVFGEANRMEITDVMESGDEEENEEVEDDTEEGQSDAWARRYDDSGQNDGETWNHSPNSGTYAAERFGEYYSAGSQYSVVPFQKNDQENGRSCGSSSLTIIEADITRVESKIFQPCHTIKGYVQVGKSDQQENDNEPKMKMPTQAAFQLQLTDVTQIESVIYEADTILKLSGLCSTQASPRAVLFGSREDTDQDSLFTRIPKDFICPLTGLLLTEPVTLESGYTCELAAIKKRFDQGNKTCPVTGQSLKYSTIPEINIVLKHMINDWVVECFRNSPSNKKKQAWNSKIELALSIFEQMTVGFSSKDKKENIKNLISLGGFHFLTQTFELGSFEEKSRAAELLVQCIQADGCCRNYLVMNISKPSLLELIHSGQVHAITNAASLLIELICLNRRMDVTSFLSGLKTEASDTIMSDLLLCLKSSLPEERVLVAVLLLHLDLMEDSQVYSVFRREAVKCVITTLECCLSNKKFIVNCRTALLILGGIFSVSGEILTEIWLLKQAGFNDEDDETISEEEERRREEWLKSMVSIFIGYKKKSFLETLSNCWKLGSPDLARICLVTTAWLSHALPSLFVPALQFSSMALLLRLKESLSSDMDIKQRVLACLCLLNFSKISECRTSLKAFAEEIHDPLKSLAEVTWTAKQLYNDIVEETSAL</sequence>
<evidence type="ECO:0000256" key="2">
    <source>
        <dbReference type="ARBA" id="ARBA00004906"/>
    </source>
</evidence>
<dbReference type="SUPFAM" id="SSF48371">
    <property type="entry name" value="ARM repeat"/>
    <property type="match status" value="1"/>
</dbReference>
<evidence type="ECO:0000256" key="5">
    <source>
        <dbReference type="SAM" id="MobiDB-lite"/>
    </source>
</evidence>
<dbReference type="InterPro" id="IPR056512">
    <property type="entry name" value="LIN_N"/>
</dbReference>
<dbReference type="Pfam" id="PF23568">
    <property type="entry name" value="ARM_LIN"/>
    <property type="match status" value="1"/>
</dbReference>
<dbReference type="GO" id="GO:0061630">
    <property type="term" value="F:ubiquitin protein ligase activity"/>
    <property type="evidence" value="ECO:0007669"/>
    <property type="project" value="UniProtKB-EC"/>
</dbReference>
<dbReference type="PANTHER" id="PTHR35549">
    <property type="entry name" value="OS04G0584500 PROTEIN"/>
    <property type="match status" value="1"/>
</dbReference>
<dbReference type="InterPro" id="IPR055566">
    <property type="entry name" value="ARM_LIN"/>
</dbReference>
<comment type="catalytic activity">
    <reaction evidence="1">
        <text>S-ubiquitinyl-[E2 ubiquitin-conjugating enzyme]-L-cysteine + [acceptor protein]-L-lysine = [E2 ubiquitin-conjugating enzyme]-L-cysteine + N(6)-ubiquitinyl-[acceptor protein]-L-lysine.</text>
        <dbReference type="EC" id="2.3.2.27"/>
    </reaction>
</comment>
<dbReference type="GO" id="GO:0016567">
    <property type="term" value="P:protein ubiquitination"/>
    <property type="evidence" value="ECO:0007669"/>
    <property type="project" value="InterPro"/>
</dbReference>
<evidence type="ECO:0000313" key="7">
    <source>
        <dbReference type="EMBL" id="KAH0463108.1"/>
    </source>
</evidence>
<comment type="pathway">
    <text evidence="2">Protein modification; protein ubiquitination.</text>
</comment>